<sequence length="176" mass="19985">MEFYRRNCSRPRVFDAAYVRCFPHCSPSCCPHSQYRGCGASVSVRIAEVDANAVAMARFRSATNDPTYVVGDTLVVDPNDVRSSFRPRAQWLRGSFEAESRSFTFNEKRRFGWHYDWQSSSSSLKRSEQHVFQVYLCQAVGDRLVVVAMIASPPFTISSYRRAKQGPAARASPLPW</sequence>
<protein>
    <submittedName>
        <fullName evidence="1">Uncharacterized protein</fullName>
    </submittedName>
</protein>
<reference evidence="1 2" key="1">
    <citation type="journal article" date="2014" name="Genome Biol. Evol.">
        <title>The secreted proteins of Achlya hypogyna and Thraustotheca clavata identify the ancestral oomycete secretome and reveal gene acquisitions by horizontal gene transfer.</title>
        <authorList>
            <person name="Misner I."/>
            <person name="Blouin N."/>
            <person name="Leonard G."/>
            <person name="Richards T.A."/>
            <person name="Lane C.E."/>
        </authorList>
    </citation>
    <scope>NUCLEOTIDE SEQUENCE [LARGE SCALE GENOMIC DNA]</scope>
    <source>
        <strain evidence="1 2">ATCC 48635</strain>
    </source>
</reference>
<dbReference type="STRING" id="1202772.A0A1V9YVC9"/>
<evidence type="ECO:0000313" key="1">
    <source>
        <dbReference type="EMBL" id="OQR89520.1"/>
    </source>
</evidence>
<dbReference type="EMBL" id="JNBR01000800">
    <property type="protein sequence ID" value="OQR89520.1"/>
    <property type="molecule type" value="Genomic_DNA"/>
</dbReference>
<dbReference type="OrthoDB" id="10605851at2759"/>
<proteinExistence type="predicted"/>
<comment type="caution">
    <text evidence="1">The sequence shown here is derived from an EMBL/GenBank/DDBJ whole genome shotgun (WGS) entry which is preliminary data.</text>
</comment>
<name>A0A1V9YVC9_ACHHY</name>
<organism evidence="1 2">
    <name type="scientific">Achlya hypogyna</name>
    <name type="common">Oomycete</name>
    <name type="synonym">Protoachlya hypogyna</name>
    <dbReference type="NCBI Taxonomy" id="1202772"/>
    <lineage>
        <taxon>Eukaryota</taxon>
        <taxon>Sar</taxon>
        <taxon>Stramenopiles</taxon>
        <taxon>Oomycota</taxon>
        <taxon>Saprolegniomycetes</taxon>
        <taxon>Saprolegniales</taxon>
        <taxon>Achlyaceae</taxon>
        <taxon>Achlya</taxon>
    </lineage>
</organism>
<keyword evidence="2" id="KW-1185">Reference proteome</keyword>
<dbReference type="AlphaFoldDB" id="A0A1V9YVC9"/>
<dbReference type="Proteomes" id="UP000243579">
    <property type="component" value="Unassembled WGS sequence"/>
</dbReference>
<gene>
    <name evidence="1" type="ORF">ACHHYP_06241</name>
</gene>
<feature type="non-terminal residue" evidence="1">
    <location>
        <position position="176"/>
    </location>
</feature>
<accession>A0A1V9YVC9</accession>
<evidence type="ECO:0000313" key="2">
    <source>
        <dbReference type="Proteomes" id="UP000243579"/>
    </source>
</evidence>